<protein>
    <submittedName>
        <fullName evidence="2">Uncharacterized protein</fullName>
    </submittedName>
</protein>
<evidence type="ECO:0000256" key="1">
    <source>
        <dbReference type="SAM" id="Phobius"/>
    </source>
</evidence>
<sequence length="167" mass="19008">MAVVDKLSAVTRPIYDRKYSSLKRFSWPWRVLATYASFMTWLVSTPWLVIRSIAPYNFQDNLSSIESGFLDFVTPIITFVQDTSYKAFSVADSTADWTINTATHVYHNNLKGFEHNFDQFLRNVEHRVRILKDDGLNGITKALSFDVSVPAIHKTPLASTVIGEKLS</sequence>
<evidence type="ECO:0000313" key="3">
    <source>
        <dbReference type="Proteomes" id="UP000612055"/>
    </source>
</evidence>
<reference evidence="2" key="1">
    <citation type="journal article" date="2020" name="bioRxiv">
        <title>Comparative genomics of Chlamydomonas.</title>
        <authorList>
            <person name="Craig R.J."/>
            <person name="Hasan A.R."/>
            <person name="Ness R.W."/>
            <person name="Keightley P.D."/>
        </authorList>
    </citation>
    <scope>NUCLEOTIDE SEQUENCE</scope>
    <source>
        <strain evidence="2">CCAP 11/70</strain>
    </source>
</reference>
<gene>
    <name evidence="2" type="ORF">HYH03_009610</name>
</gene>
<name>A0A835XYI9_9CHLO</name>
<accession>A0A835XYI9</accession>
<organism evidence="2 3">
    <name type="scientific">Edaphochlamys debaryana</name>
    <dbReference type="NCBI Taxonomy" id="47281"/>
    <lineage>
        <taxon>Eukaryota</taxon>
        <taxon>Viridiplantae</taxon>
        <taxon>Chlorophyta</taxon>
        <taxon>core chlorophytes</taxon>
        <taxon>Chlorophyceae</taxon>
        <taxon>CS clade</taxon>
        <taxon>Chlamydomonadales</taxon>
        <taxon>Chlamydomonadales incertae sedis</taxon>
        <taxon>Edaphochlamys</taxon>
    </lineage>
</organism>
<feature type="transmembrane region" description="Helical" evidence="1">
    <location>
        <begin position="27"/>
        <end position="49"/>
    </location>
</feature>
<evidence type="ECO:0000313" key="2">
    <source>
        <dbReference type="EMBL" id="KAG2492119.1"/>
    </source>
</evidence>
<dbReference type="Proteomes" id="UP000612055">
    <property type="component" value="Unassembled WGS sequence"/>
</dbReference>
<keyword evidence="3" id="KW-1185">Reference proteome</keyword>
<keyword evidence="1" id="KW-0812">Transmembrane</keyword>
<proteinExistence type="predicted"/>
<comment type="caution">
    <text evidence="2">The sequence shown here is derived from an EMBL/GenBank/DDBJ whole genome shotgun (WGS) entry which is preliminary data.</text>
</comment>
<keyword evidence="1" id="KW-1133">Transmembrane helix</keyword>
<dbReference type="AlphaFoldDB" id="A0A835XYI9"/>
<dbReference type="EMBL" id="JAEHOE010000047">
    <property type="protein sequence ID" value="KAG2492119.1"/>
    <property type="molecule type" value="Genomic_DNA"/>
</dbReference>
<dbReference type="OrthoDB" id="522597at2759"/>
<keyword evidence="1" id="KW-0472">Membrane</keyword>